<accession>A0A0F7SQY4</accession>
<proteinExistence type="predicted"/>
<name>A0A0F7SQY4_PHARH</name>
<dbReference type="EMBL" id="LN483166">
    <property type="protein sequence ID" value="CED84637.1"/>
    <property type="molecule type" value="Genomic_DNA"/>
</dbReference>
<protein>
    <submittedName>
        <fullName evidence="1">Uncharacterized protein</fullName>
    </submittedName>
</protein>
<evidence type="ECO:0000313" key="1">
    <source>
        <dbReference type="EMBL" id="CED84637.1"/>
    </source>
</evidence>
<reference evidence="1" key="1">
    <citation type="submission" date="2014-08" db="EMBL/GenBank/DDBJ databases">
        <authorList>
            <person name="Sharma Rahul"/>
            <person name="Thines Marco"/>
        </authorList>
    </citation>
    <scope>NUCLEOTIDE SEQUENCE</scope>
</reference>
<sequence>MLYLHFFWVFSPPPLLFGDVLDRFVAVAARLFLDLARVFESVGIYVFILSLSCCPTQTKTEPKSVPLVSLFETEPEFIIASLYQPGD</sequence>
<dbReference type="AlphaFoldDB" id="A0A0F7SQY4"/>
<organism evidence="1">
    <name type="scientific">Phaffia rhodozyma</name>
    <name type="common">Yeast</name>
    <name type="synonym">Xanthophyllomyces dendrorhous</name>
    <dbReference type="NCBI Taxonomy" id="264483"/>
    <lineage>
        <taxon>Eukaryota</taxon>
        <taxon>Fungi</taxon>
        <taxon>Dikarya</taxon>
        <taxon>Basidiomycota</taxon>
        <taxon>Agaricomycotina</taxon>
        <taxon>Tremellomycetes</taxon>
        <taxon>Cystofilobasidiales</taxon>
        <taxon>Mrakiaceae</taxon>
        <taxon>Phaffia</taxon>
    </lineage>
</organism>